<dbReference type="PANTHER" id="PTHR45726:SF3">
    <property type="entry name" value="LEUKOTRIENE A-4 HYDROLASE"/>
    <property type="match status" value="1"/>
</dbReference>
<dbReference type="SUPFAM" id="SSF55486">
    <property type="entry name" value="Metalloproteases ('zincins'), catalytic domain"/>
    <property type="match status" value="1"/>
</dbReference>
<protein>
    <recommendedName>
        <fullName evidence="6">Aminopeptidase N</fullName>
        <ecNumber evidence="5">3.4.11.2</ecNumber>
    </recommendedName>
</protein>
<evidence type="ECO:0000256" key="3">
    <source>
        <dbReference type="ARBA" id="ARBA00004496"/>
    </source>
</evidence>
<keyword evidence="8" id="KW-0645">Protease</keyword>
<evidence type="ECO:0000256" key="7">
    <source>
        <dbReference type="ARBA" id="ARBA00022490"/>
    </source>
</evidence>
<evidence type="ECO:0000256" key="1">
    <source>
        <dbReference type="ARBA" id="ARBA00000098"/>
    </source>
</evidence>
<evidence type="ECO:0000256" key="9">
    <source>
        <dbReference type="ARBA" id="ARBA00022723"/>
    </source>
</evidence>
<dbReference type="SUPFAM" id="SSF63737">
    <property type="entry name" value="Leukotriene A4 hydrolase N-terminal domain"/>
    <property type="match status" value="1"/>
</dbReference>
<dbReference type="InterPro" id="IPR034015">
    <property type="entry name" value="M1_LTA4H"/>
</dbReference>
<evidence type="ECO:0000256" key="11">
    <source>
        <dbReference type="ARBA" id="ARBA00022833"/>
    </source>
</evidence>
<feature type="domain" description="Peptidase M1 leukotriene A4 hydrolase/aminopeptidase C-terminal" evidence="13">
    <location>
        <begin position="500"/>
        <end position="639"/>
    </location>
</feature>
<dbReference type="Gene3D" id="1.25.40.320">
    <property type="entry name" value="Peptidase M1, leukotriene A4 hydrolase/aminopeptidase C-terminal domain"/>
    <property type="match status" value="1"/>
</dbReference>
<dbReference type="PROSITE" id="PS51257">
    <property type="entry name" value="PROKAR_LIPOPROTEIN"/>
    <property type="match status" value="1"/>
</dbReference>
<dbReference type="EMBL" id="JAVRIC010000027">
    <property type="protein sequence ID" value="MDT0498836.1"/>
    <property type="molecule type" value="Genomic_DNA"/>
</dbReference>
<dbReference type="InterPro" id="IPR016024">
    <property type="entry name" value="ARM-type_fold"/>
</dbReference>
<comment type="caution">
    <text evidence="14">The sequence shown here is derived from an EMBL/GenBank/DDBJ whole genome shotgun (WGS) entry which is preliminary data.</text>
</comment>
<dbReference type="InterPro" id="IPR001930">
    <property type="entry name" value="Peptidase_M1"/>
</dbReference>
<dbReference type="Gene3D" id="2.60.40.1730">
    <property type="entry name" value="tricorn interacting facor f3 domain"/>
    <property type="match status" value="1"/>
</dbReference>
<dbReference type="InterPro" id="IPR042097">
    <property type="entry name" value="Aminopeptidase_N-like_N_sf"/>
</dbReference>
<dbReference type="InterPro" id="IPR045357">
    <property type="entry name" value="Aminopeptidase_N-like_N"/>
</dbReference>
<dbReference type="Gene3D" id="3.30.2010.30">
    <property type="match status" value="1"/>
</dbReference>
<evidence type="ECO:0000259" key="13">
    <source>
        <dbReference type="SMART" id="SM01263"/>
    </source>
</evidence>
<dbReference type="Pfam" id="PF17900">
    <property type="entry name" value="Peptidase_M1_N"/>
    <property type="match status" value="1"/>
</dbReference>
<evidence type="ECO:0000313" key="15">
    <source>
        <dbReference type="Proteomes" id="UP001254608"/>
    </source>
</evidence>
<dbReference type="SUPFAM" id="SSF48371">
    <property type="entry name" value="ARM repeat"/>
    <property type="match status" value="1"/>
</dbReference>
<comment type="similarity">
    <text evidence="4">Belongs to the peptidase M1 family.</text>
</comment>
<keyword evidence="10" id="KW-0378">Hydrolase</keyword>
<gene>
    <name evidence="14" type="ORF">RM530_15915</name>
</gene>
<dbReference type="PANTHER" id="PTHR45726">
    <property type="entry name" value="LEUKOTRIENE A-4 HYDROLASE"/>
    <property type="match status" value="1"/>
</dbReference>
<evidence type="ECO:0000256" key="4">
    <source>
        <dbReference type="ARBA" id="ARBA00010136"/>
    </source>
</evidence>
<dbReference type="Pfam" id="PF09127">
    <property type="entry name" value="Leuk-A4-hydro_C"/>
    <property type="match status" value="1"/>
</dbReference>
<evidence type="ECO:0000313" key="14">
    <source>
        <dbReference type="EMBL" id="MDT0498836.1"/>
    </source>
</evidence>
<dbReference type="Pfam" id="PF01433">
    <property type="entry name" value="Peptidase_M1"/>
    <property type="match status" value="1"/>
</dbReference>
<evidence type="ECO:0000256" key="12">
    <source>
        <dbReference type="ARBA" id="ARBA00023049"/>
    </source>
</evidence>
<evidence type="ECO:0000256" key="5">
    <source>
        <dbReference type="ARBA" id="ARBA00012564"/>
    </source>
</evidence>
<comment type="catalytic activity">
    <reaction evidence="1">
        <text>Release of an N-terminal amino acid, Xaa-|-Yaa- from a peptide, amide or arylamide. Xaa is preferably Ala, but may be most amino acids including Pro (slow action). When a terminal hydrophobic residue is followed by a prolyl residue, the two may be released as an intact Xaa-Pro dipeptide.</text>
        <dbReference type="EC" id="3.4.11.2"/>
    </reaction>
</comment>
<dbReference type="RefSeq" id="WP_311366248.1">
    <property type="nucleotide sequence ID" value="NZ_JAVRIC010000027.1"/>
</dbReference>
<evidence type="ECO:0000256" key="10">
    <source>
        <dbReference type="ARBA" id="ARBA00022801"/>
    </source>
</evidence>
<dbReference type="InterPro" id="IPR014782">
    <property type="entry name" value="Peptidase_M1_dom"/>
</dbReference>
<dbReference type="SMART" id="SM01263">
    <property type="entry name" value="Leuk-A4-hydro_C"/>
    <property type="match status" value="1"/>
</dbReference>
<organism evidence="14 15">
    <name type="scientific">Banduia mediterranea</name>
    <dbReference type="NCBI Taxonomy" id="3075609"/>
    <lineage>
        <taxon>Bacteria</taxon>
        <taxon>Pseudomonadati</taxon>
        <taxon>Pseudomonadota</taxon>
        <taxon>Gammaproteobacteria</taxon>
        <taxon>Nevskiales</taxon>
        <taxon>Algiphilaceae</taxon>
        <taxon>Banduia</taxon>
    </lineage>
</organism>
<accession>A0ABU2WLV7</accession>
<comment type="subcellular location">
    <subcellularLocation>
        <location evidence="3">Cytoplasm</location>
    </subcellularLocation>
</comment>
<dbReference type="InterPro" id="IPR015211">
    <property type="entry name" value="Peptidase_M1_C"/>
</dbReference>
<proteinExistence type="inferred from homology"/>
<dbReference type="CDD" id="cd09599">
    <property type="entry name" value="M1_LTA4H"/>
    <property type="match status" value="1"/>
</dbReference>
<keyword evidence="11" id="KW-0862">Zinc</keyword>
<dbReference type="InterPro" id="IPR027268">
    <property type="entry name" value="Peptidase_M4/M1_CTD_sf"/>
</dbReference>
<sequence length="645" mass="72157">MRSKPMPRLAGCLLLSTLWLTGCGKSESEPAAETSPAAVEAVIPEFEFDTRRDYQSYAEPAAYVTQHLDLDLKVDFDTKTLSGTATLDLQRKGGGDLVLDTRDLDIESVEAANGDSEWADTEFTLGESDEVLGTPLRISMPADADRVRIHYVTSPDASGLQWLGAELTADEEQPFLFTQSQAIHARSWIPMQDTPGIRMTYQAHITTPDTVLALMSANNEPDADMDGDYSFEMPQPIPSYLMALSVGDLRFAKLGARTGIYAEPSVIDAAAAEFEDTQSMLETAEGLYGPYRWGRYDLLILPPSFPYGGMENPRLTFATPTVIAGDKSLVSLVAHELAHSWSGNLVTNATWRDFWLNEGTTTYVTNRIMEALYGKKRAQMEMALEGQELKAAMKTLSDASKPLASDPRDKDPDDASSAIAYNRGALFHYNLEQTFGRETYDRFLASWFDGHAFQSVTTEDFLKFLNSELIEKHPGTFSLAKAKQWIYSPELPEDTIWPESDAFESVDAQRKAWLAGEISVEDIQADDWTVQQWQRFISSLPEGMSTEQLAALDQRFHLTQTRNKMIAREWFIVAVKHQYKPAYPAIEAHLKSVGRMLLITPIYKALAETEDGRKFAERVYAEARPNYHPISRASVDKVLREDKAL</sequence>
<keyword evidence="9" id="KW-0479">Metal-binding</keyword>
<keyword evidence="15" id="KW-1185">Reference proteome</keyword>
<keyword evidence="7" id="KW-0963">Cytoplasm</keyword>
<dbReference type="PRINTS" id="PR00756">
    <property type="entry name" value="ALADIPTASE"/>
</dbReference>
<name>A0ABU2WLV7_9GAMM</name>
<comment type="cofactor">
    <cofactor evidence="2">
        <name>Zn(2+)</name>
        <dbReference type="ChEBI" id="CHEBI:29105"/>
    </cofactor>
</comment>
<dbReference type="InterPro" id="IPR038502">
    <property type="entry name" value="M1_LTA-4_hydro/amino_C_sf"/>
</dbReference>
<evidence type="ECO:0000256" key="2">
    <source>
        <dbReference type="ARBA" id="ARBA00001947"/>
    </source>
</evidence>
<dbReference type="InterPro" id="IPR049980">
    <property type="entry name" value="LTA4H_cat"/>
</dbReference>
<evidence type="ECO:0000256" key="8">
    <source>
        <dbReference type="ARBA" id="ARBA00022670"/>
    </source>
</evidence>
<reference evidence="14 15" key="1">
    <citation type="submission" date="2023-09" db="EMBL/GenBank/DDBJ databases">
        <authorList>
            <person name="Rey-Velasco X."/>
        </authorList>
    </citation>
    <scope>NUCLEOTIDE SEQUENCE [LARGE SCALE GENOMIC DNA]</scope>
    <source>
        <strain evidence="14 15">W345</strain>
    </source>
</reference>
<keyword evidence="12" id="KW-0482">Metalloprotease</keyword>
<evidence type="ECO:0000256" key="6">
    <source>
        <dbReference type="ARBA" id="ARBA00015611"/>
    </source>
</evidence>
<dbReference type="Gene3D" id="1.10.390.10">
    <property type="entry name" value="Neutral Protease Domain 2"/>
    <property type="match status" value="1"/>
</dbReference>
<dbReference type="EC" id="3.4.11.2" evidence="5"/>
<dbReference type="Proteomes" id="UP001254608">
    <property type="component" value="Unassembled WGS sequence"/>
</dbReference>